<feature type="compositionally biased region" description="Basic and acidic residues" evidence="1">
    <location>
        <begin position="54"/>
        <end position="73"/>
    </location>
</feature>
<dbReference type="EMBL" id="JAGPXC010000002">
    <property type="protein sequence ID" value="KAH6656765.1"/>
    <property type="molecule type" value="Genomic_DNA"/>
</dbReference>
<reference evidence="2" key="1">
    <citation type="journal article" date="2021" name="Nat. Commun.">
        <title>Genetic determinants of endophytism in the Arabidopsis root mycobiome.</title>
        <authorList>
            <person name="Mesny F."/>
            <person name="Miyauchi S."/>
            <person name="Thiergart T."/>
            <person name="Pickel B."/>
            <person name="Atanasova L."/>
            <person name="Karlsson M."/>
            <person name="Huettel B."/>
            <person name="Barry K.W."/>
            <person name="Haridas S."/>
            <person name="Chen C."/>
            <person name="Bauer D."/>
            <person name="Andreopoulos W."/>
            <person name="Pangilinan J."/>
            <person name="LaButti K."/>
            <person name="Riley R."/>
            <person name="Lipzen A."/>
            <person name="Clum A."/>
            <person name="Drula E."/>
            <person name="Henrissat B."/>
            <person name="Kohler A."/>
            <person name="Grigoriev I.V."/>
            <person name="Martin F.M."/>
            <person name="Hacquard S."/>
        </authorList>
    </citation>
    <scope>NUCLEOTIDE SEQUENCE</scope>
    <source>
        <strain evidence="2">MPI-SDFR-AT-0073</strain>
    </source>
</reference>
<keyword evidence="3" id="KW-1185">Reference proteome</keyword>
<sequence length="450" mass="50366">MTDKRRGASSSTSHPIRSTASSRSSSIIAPPPRAQLGNASASSVLENDDASSIKSREGSIKEQREGSIKDKDYSSSSGTAALLKEKDEKISELKRGLIEIEAEFARQVERLSQNESETAAFWQSKHSTLNQQFLRTDTELRLLRAEMELREGERDEFNEGLEFFKREIKARDDEIRRLRTDLMGLKKWLSTSTRTEEQESDELFAGDMARLGNGLQEWAIQHFRRTKIVISKASPSVENELSQLVPMYSELAKTSKLPLLQSIVSTILVEMIFDAYFVGLSKDQANKLKQTQECLESLSGEESANQWRAVTLTMVRKEASLKLHAETTAIVEDVIARVTRILSSIVDVDTTDARDHALRGLVNTAIELARRLAVQKAVFKVTMPQILPHQKTIFDPSEMEDIGGEDEDGLSTREICCVTFPSVIKTGDEHGSHSHLRNIVSKARVLCSPE</sequence>
<comment type="caution">
    <text evidence="2">The sequence shown here is derived from an EMBL/GenBank/DDBJ whole genome shotgun (WGS) entry which is preliminary data.</text>
</comment>
<feature type="region of interest" description="Disordered" evidence="1">
    <location>
        <begin position="1"/>
        <end position="76"/>
    </location>
</feature>
<dbReference type="GeneID" id="70135569"/>
<organism evidence="2 3">
    <name type="scientific">Truncatella angustata</name>
    <dbReference type="NCBI Taxonomy" id="152316"/>
    <lineage>
        <taxon>Eukaryota</taxon>
        <taxon>Fungi</taxon>
        <taxon>Dikarya</taxon>
        <taxon>Ascomycota</taxon>
        <taxon>Pezizomycotina</taxon>
        <taxon>Sordariomycetes</taxon>
        <taxon>Xylariomycetidae</taxon>
        <taxon>Amphisphaeriales</taxon>
        <taxon>Sporocadaceae</taxon>
        <taxon>Truncatella</taxon>
    </lineage>
</organism>
<feature type="compositionally biased region" description="Polar residues" evidence="1">
    <location>
        <begin position="37"/>
        <end position="53"/>
    </location>
</feature>
<dbReference type="OrthoDB" id="5328813at2759"/>
<name>A0A9P9A184_9PEZI</name>
<proteinExistence type="predicted"/>
<evidence type="ECO:0000256" key="1">
    <source>
        <dbReference type="SAM" id="MobiDB-lite"/>
    </source>
</evidence>
<dbReference type="RefSeq" id="XP_045960999.1">
    <property type="nucleotide sequence ID" value="XM_046106678.1"/>
</dbReference>
<evidence type="ECO:0000313" key="3">
    <source>
        <dbReference type="Proteomes" id="UP000758603"/>
    </source>
</evidence>
<dbReference type="AlphaFoldDB" id="A0A9P9A184"/>
<accession>A0A9P9A184</accession>
<protein>
    <submittedName>
        <fullName evidence="2">Uncharacterized protein</fullName>
    </submittedName>
</protein>
<dbReference type="Proteomes" id="UP000758603">
    <property type="component" value="Unassembled WGS sequence"/>
</dbReference>
<gene>
    <name evidence="2" type="ORF">BKA67DRAFT_655075</name>
</gene>
<feature type="compositionally biased region" description="Low complexity" evidence="1">
    <location>
        <begin position="15"/>
        <end position="28"/>
    </location>
</feature>
<evidence type="ECO:0000313" key="2">
    <source>
        <dbReference type="EMBL" id="KAH6656765.1"/>
    </source>
</evidence>